<dbReference type="InterPro" id="IPR036388">
    <property type="entry name" value="WH-like_DNA-bd_sf"/>
</dbReference>
<feature type="binding site" evidence="9">
    <location>
        <position position="69"/>
    </location>
    <ligand>
        <name>ATP</name>
        <dbReference type="ChEBI" id="CHEBI:30616"/>
    </ligand>
</feature>
<comment type="subcellular location">
    <subcellularLocation>
        <location evidence="9">Cytoplasm</location>
    </subcellularLocation>
</comment>
<keyword evidence="2 9" id="KW-0547">Nucleotide-binding</keyword>
<name>A0A2S8SRN0_9BACT</name>
<dbReference type="Proteomes" id="UP000237684">
    <property type="component" value="Unassembled WGS sequence"/>
</dbReference>
<dbReference type="GO" id="GO:0009378">
    <property type="term" value="F:four-way junction helicase activity"/>
    <property type="evidence" value="ECO:0007669"/>
    <property type="project" value="InterPro"/>
</dbReference>
<dbReference type="GO" id="GO:0048476">
    <property type="term" value="C:Holliday junction resolvase complex"/>
    <property type="evidence" value="ECO:0007669"/>
    <property type="project" value="UniProtKB-UniRule"/>
</dbReference>
<comment type="similarity">
    <text evidence="9">Belongs to the RuvB family.</text>
</comment>
<evidence type="ECO:0000256" key="4">
    <source>
        <dbReference type="ARBA" id="ARBA00022801"/>
    </source>
</evidence>
<dbReference type="SUPFAM" id="SSF52540">
    <property type="entry name" value="P-loop containing nucleoside triphosphate hydrolases"/>
    <property type="match status" value="1"/>
</dbReference>
<comment type="caution">
    <text evidence="11">The sequence shown here is derived from an EMBL/GenBank/DDBJ whole genome shotgun (WGS) entry which is preliminary data.</text>
</comment>
<dbReference type="RefSeq" id="WP_105484107.1">
    <property type="nucleotide sequence ID" value="NZ_NIGF01000011.1"/>
</dbReference>
<dbReference type="GO" id="GO:0016887">
    <property type="term" value="F:ATP hydrolysis activity"/>
    <property type="evidence" value="ECO:0007669"/>
    <property type="project" value="RHEA"/>
</dbReference>
<keyword evidence="4 9" id="KW-0378">Hydrolase</keyword>
<dbReference type="GO" id="GO:0000400">
    <property type="term" value="F:four-way junction DNA binding"/>
    <property type="evidence" value="ECO:0007669"/>
    <property type="project" value="UniProtKB-UniRule"/>
</dbReference>
<comment type="caution">
    <text evidence="9">Lacks conserved residue(s) required for the propagation of feature annotation.</text>
</comment>
<evidence type="ECO:0000313" key="12">
    <source>
        <dbReference type="Proteomes" id="UP000237684"/>
    </source>
</evidence>
<dbReference type="SMART" id="SM00382">
    <property type="entry name" value="AAA"/>
    <property type="match status" value="1"/>
</dbReference>
<dbReference type="NCBIfam" id="NF000868">
    <property type="entry name" value="PRK00080.1"/>
    <property type="match status" value="1"/>
</dbReference>
<dbReference type="Pfam" id="PF05491">
    <property type="entry name" value="WHD_RuvB"/>
    <property type="match status" value="1"/>
</dbReference>
<comment type="subunit">
    <text evidence="9">Homohexamer. Forms an RuvA(8)-RuvB(12)-Holliday junction (HJ) complex. HJ DNA is sandwiched between 2 RuvA tetramers; dsDNA enters through RuvA and exits via RuvB. An RuvB hexamer assembles on each DNA strand where it exits the tetramer. Each RuvB hexamer is contacted by two RuvA subunits (via domain III) on 2 adjacent RuvB subunits; this complex drives branch migration. In the full resolvosome a probable DNA-RuvA(4)-RuvB(12)-RuvC(2) complex forms which resolves the HJ.</text>
</comment>
<dbReference type="GO" id="GO:0005737">
    <property type="term" value="C:cytoplasm"/>
    <property type="evidence" value="ECO:0007669"/>
    <property type="project" value="UniProtKB-SubCell"/>
</dbReference>
<dbReference type="HAMAP" id="MF_00016">
    <property type="entry name" value="DNA_HJ_migration_RuvB"/>
    <property type="match status" value="1"/>
</dbReference>
<dbReference type="CDD" id="cd00009">
    <property type="entry name" value="AAA"/>
    <property type="match status" value="1"/>
</dbReference>
<feature type="binding site" evidence="9">
    <location>
        <begin position="130"/>
        <end position="132"/>
    </location>
    <ligand>
        <name>ATP</name>
        <dbReference type="ChEBI" id="CHEBI:30616"/>
    </ligand>
</feature>
<dbReference type="PANTHER" id="PTHR42848">
    <property type="match status" value="1"/>
</dbReference>
<dbReference type="EMBL" id="NIGF01000011">
    <property type="protein sequence ID" value="PQV63464.1"/>
    <property type="molecule type" value="Genomic_DNA"/>
</dbReference>
<feature type="binding site" evidence="9">
    <location>
        <position position="312"/>
    </location>
    <ligand>
        <name>DNA</name>
        <dbReference type="ChEBI" id="CHEBI:16991"/>
    </ligand>
</feature>
<dbReference type="Gene3D" id="1.10.8.60">
    <property type="match status" value="1"/>
</dbReference>
<dbReference type="Gene3D" id="3.40.50.300">
    <property type="entry name" value="P-loop containing nucleotide triphosphate hydrolases"/>
    <property type="match status" value="1"/>
</dbReference>
<feature type="region of interest" description="Small ATPAse domain (RuvB-S)" evidence="9">
    <location>
        <begin position="184"/>
        <end position="254"/>
    </location>
</feature>
<dbReference type="InterPro" id="IPR004605">
    <property type="entry name" value="DNA_helicase_Holl-junc_RuvB"/>
</dbReference>
<keyword evidence="1 9" id="KW-0963">Cytoplasm</keyword>
<evidence type="ECO:0000256" key="9">
    <source>
        <dbReference type="HAMAP-Rule" id="MF_00016"/>
    </source>
</evidence>
<dbReference type="EC" id="3.6.4.-" evidence="9"/>
<feature type="domain" description="AAA+ ATPase" evidence="10">
    <location>
        <begin position="53"/>
        <end position="180"/>
    </location>
</feature>
<dbReference type="InterPro" id="IPR036390">
    <property type="entry name" value="WH_DNA-bd_sf"/>
</dbReference>
<keyword evidence="11" id="KW-0347">Helicase</keyword>
<feature type="binding site" evidence="9">
    <location>
        <position position="220"/>
    </location>
    <ligand>
        <name>ATP</name>
        <dbReference type="ChEBI" id="CHEBI:30616"/>
    </ligand>
</feature>
<keyword evidence="6 9" id="KW-0238">DNA-binding</keyword>
<feature type="binding site" evidence="9">
    <location>
        <position position="173"/>
    </location>
    <ligand>
        <name>ATP</name>
        <dbReference type="ChEBI" id="CHEBI:30616"/>
    </ligand>
</feature>
<dbReference type="GO" id="GO:0005524">
    <property type="term" value="F:ATP binding"/>
    <property type="evidence" value="ECO:0007669"/>
    <property type="project" value="UniProtKB-UniRule"/>
</dbReference>
<feature type="binding site" evidence="9">
    <location>
        <position position="68"/>
    </location>
    <ligand>
        <name>Mg(2+)</name>
        <dbReference type="ChEBI" id="CHEBI:18420"/>
    </ligand>
</feature>
<evidence type="ECO:0000256" key="3">
    <source>
        <dbReference type="ARBA" id="ARBA00022763"/>
    </source>
</evidence>
<evidence type="ECO:0000256" key="8">
    <source>
        <dbReference type="ARBA" id="ARBA00023204"/>
    </source>
</evidence>
<comment type="function">
    <text evidence="9">The RuvA-RuvB-RuvC complex processes Holliday junction (HJ) DNA during genetic recombination and DNA repair, while the RuvA-RuvB complex plays an important role in the rescue of blocked DNA replication forks via replication fork reversal (RFR). RuvA specifically binds to HJ cruciform DNA, conferring on it an open structure. The RuvB hexamer acts as an ATP-dependent pump, pulling dsDNA into and through the RuvAB complex. RuvB forms 2 homohexamers on either side of HJ DNA bound by 1 or 2 RuvA tetramers; 4 subunits per hexamer contact DNA at a time. Coordinated motions by a converter formed by DNA-disengaged RuvB subunits stimulates ATP hydrolysis and nucleotide exchange. Immobilization of the converter enables RuvB to convert the ATP-contained energy into a lever motion, pulling 2 nucleotides of DNA out of the RuvA tetramer per ATP hydrolyzed, thus driving DNA branch migration. The RuvB motors rotate together with the DNA substrate, which together with the progressing nucleotide cycle form the mechanistic basis for DNA recombination by continuous HJ branch migration. Branch migration allows RuvC to scan DNA until it finds its consensus sequence, where it cleaves and resolves cruciform DNA.</text>
</comment>
<dbReference type="OrthoDB" id="9804478at2"/>
<sequence>MSRERIVAPQGSGEEKDFNWGLRPKSLAEYTGQRETVDRLKIAIDASKLREEPLDHLLLHGPPGLGKTTLAYIIAEELGRDIALTSGPSLERPGDVMGFLVNAKEGDIIFIDEIHRLPRIVEEFLYSAMEDYIVNFTLDKGMYSKPLPIRLEKFTIVGATTRPAMLTRPLRDRFGLQQHFDFYTEADLVSIVRRSAHILGTPVDAEGAREIAWRSRGTPRVANRLLRRVRDFAQVRADGEITPDIARAGMKLEGIDELGLDRLDHAMMNVIKDVYDGGPVGIEALAATLNEESDTLVDVVEPYLLKIGFLARTPAGRRITRKAYEHLGALPPASALSPQLTLIEEAEEADERLRELKRKRQIDVK</sequence>
<evidence type="ECO:0000259" key="10">
    <source>
        <dbReference type="SMART" id="SM00382"/>
    </source>
</evidence>
<comment type="catalytic activity">
    <reaction evidence="9">
        <text>ATP + H2O = ADP + phosphate + H(+)</text>
        <dbReference type="Rhea" id="RHEA:13065"/>
        <dbReference type="ChEBI" id="CHEBI:15377"/>
        <dbReference type="ChEBI" id="CHEBI:15378"/>
        <dbReference type="ChEBI" id="CHEBI:30616"/>
        <dbReference type="ChEBI" id="CHEBI:43474"/>
        <dbReference type="ChEBI" id="CHEBI:456216"/>
    </reaction>
</comment>
<keyword evidence="3 9" id="KW-0227">DNA damage</keyword>
<protein>
    <recommendedName>
        <fullName evidence="9">Holliday junction branch migration complex subunit RuvB</fullName>
        <ecNumber evidence="9">3.6.4.-</ecNumber>
    </recommendedName>
</protein>
<feature type="binding site" evidence="9">
    <location>
        <position position="64"/>
    </location>
    <ligand>
        <name>ATP</name>
        <dbReference type="ChEBI" id="CHEBI:30616"/>
    </ligand>
</feature>
<gene>
    <name evidence="9" type="primary">ruvB</name>
    <name evidence="11" type="ORF">B1R32_11125</name>
</gene>
<dbReference type="InParanoid" id="A0A2S8SRN0"/>
<feature type="region of interest" description="Large ATPase domain (RuvB-L)" evidence="9">
    <location>
        <begin position="3"/>
        <end position="183"/>
    </location>
</feature>
<reference evidence="11 12" key="1">
    <citation type="journal article" date="2018" name="Syst. Appl. Microbiol.">
        <title>Abditibacterium utsteinense sp. nov., the first cultivated member of candidate phylum FBP, isolated from ice-free Antarctic soil samples.</title>
        <authorList>
            <person name="Tahon G."/>
            <person name="Tytgat B."/>
            <person name="Lebbe L."/>
            <person name="Carlier A."/>
            <person name="Willems A."/>
        </authorList>
    </citation>
    <scope>NUCLEOTIDE SEQUENCE [LARGE SCALE GENOMIC DNA]</scope>
    <source>
        <strain evidence="11 12">LMG 29911</strain>
    </source>
</reference>
<accession>A0A2S8SRN0</accession>
<evidence type="ECO:0000256" key="2">
    <source>
        <dbReference type="ARBA" id="ARBA00022741"/>
    </source>
</evidence>
<dbReference type="InterPro" id="IPR008824">
    <property type="entry name" value="RuvB-like_N"/>
</dbReference>
<dbReference type="GO" id="GO:0006310">
    <property type="term" value="P:DNA recombination"/>
    <property type="evidence" value="ECO:0007669"/>
    <property type="project" value="UniProtKB-UniRule"/>
</dbReference>
<feature type="binding site" evidence="9">
    <location>
        <position position="183"/>
    </location>
    <ligand>
        <name>ATP</name>
        <dbReference type="ChEBI" id="CHEBI:30616"/>
    </ligand>
</feature>
<feature type="binding site" evidence="9">
    <location>
        <position position="22"/>
    </location>
    <ligand>
        <name>ATP</name>
        <dbReference type="ChEBI" id="CHEBI:30616"/>
    </ligand>
</feature>
<dbReference type="Pfam" id="PF17864">
    <property type="entry name" value="AAA_lid_4"/>
    <property type="match status" value="1"/>
</dbReference>
<dbReference type="InterPro" id="IPR027417">
    <property type="entry name" value="P-loop_NTPase"/>
</dbReference>
<feature type="region of interest" description="Head domain (RuvB-H)" evidence="9">
    <location>
        <begin position="257"/>
        <end position="365"/>
    </location>
</feature>
<dbReference type="Gene3D" id="1.10.10.10">
    <property type="entry name" value="Winged helix-like DNA-binding domain superfamily/Winged helix DNA-binding domain"/>
    <property type="match status" value="1"/>
</dbReference>
<evidence type="ECO:0000256" key="7">
    <source>
        <dbReference type="ARBA" id="ARBA00023172"/>
    </source>
</evidence>
<dbReference type="InterPro" id="IPR041445">
    <property type="entry name" value="AAA_lid_4"/>
</dbReference>
<keyword evidence="8 9" id="KW-0234">DNA repair</keyword>
<evidence type="ECO:0000313" key="11">
    <source>
        <dbReference type="EMBL" id="PQV63464.1"/>
    </source>
</evidence>
<feature type="binding site" evidence="9">
    <location>
        <position position="68"/>
    </location>
    <ligand>
        <name>ATP</name>
        <dbReference type="ChEBI" id="CHEBI:30616"/>
    </ligand>
</feature>
<keyword evidence="5 9" id="KW-0067">ATP-binding</keyword>
<dbReference type="NCBIfam" id="TIGR00635">
    <property type="entry name" value="ruvB"/>
    <property type="match status" value="1"/>
</dbReference>
<keyword evidence="12" id="KW-1185">Reference proteome</keyword>
<dbReference type="SUPFAM" id="SSF46785">
    <property type="entry name" value="Winged helix' DNA-binding domain"/>
    <property type="match status" value="1"/>
</dbReference>
<evidence type="ECO:0000256" key="6">
    <source>
        <dbReference type="ARBA" id="ARBA00023125"/>
    </source>
</evidence>
<feature type="binding site" evidence="9">
    <location>
        <position position="67"/>
    </location>
    <ligand>
        <name>ATP</name>
        <dbReference type="ChEBI" id="CHEBI:30616"/>
    </ligand>
</feature>
<proteinExistence type="inferred from homology"/>
<dbReference type="InterPro" id="IPR008823">
    <property type="entry name" value="RuvB_wg_C"/>
</dbReference>
<keyword evidence="7 9" id="KW-0233">DNA recombination</keyword>
<comment type="domain">
    <text evidence="9">Has 3 domains, the large (RuvB-L) and small ATPase (RuvB-S) domains and the C-terminal head (RuvB-H) domain. The head domain binds DNA, while the ATPase domains jointly bind ATP, ADP or are empty depending on the state of the subunit in the translocation cycle. During a single DNA translocation step the structure of each domain remains the same, but their relative positions change.</text>
</comment>
<evidence type="ECO:0000256" key="5">
    <source>
        <dbReference type="ARBA" id="ARBA00022840"/>
    </source>
</evidence>
<feature type="binding site" evidence="9">
    <location>
        <position position="23"/>
    </location>
    <ligand>
        <name>ATP</name>
        <dbReference type="ChEBI" id="CHEBI:30616"/>
    </ligand>
</feature>
<evidence type="ECO:0000256" key="1">
    <source>
        <dbReference type="ARBA" id="ARBA00022490"/>
    </source>
</evidence>
<dbReference type="FunCoup" id="A0A2S8SRN0">
    <property type="interactions" value="340"/>
</dbReference>
<dbReference type="Pfam" id="PF05496">
    <property type="entry name" value="RuvB_N"/>
    <property type="match status" value="1"/>
</dbReference>
<feature type="binding site" evidence="9">
    <location>
        <position position="317"/>
    </location>
    <ligand>
        <name>DNA</name>
        <dbReference type="ChEBI" id="CHEBI:16991"/>
    </ligand>
</feature>
<dbReference type="InterPro" id="IPR003593">
    <property type="entry name" value="AAA+_ATPase"/>
</dbReference>
<dbReference type="AlphaFoldDB" id="A0A2S8SRN0"/>
<dbReference type="GO" id="GO:0006281">
    <property type="term" value="P:DNA repair"/>
    <property type="evidence" value="ECO:0007669"/>
    <property type="project" value="UniProtKB-UniRule"/>
</dbReference>
<dbReference type="PANTHER" id="PTHR42848:SF1">
    <property type="entry name" value="HOLLIDAY JUNCTION BRANCH MIGRATION COMPLEX SUBUNIT RUVB"/>
    <property type="match status" value="1"/>
</dbReference>
<organism evidence="11 12">
    <name type="scientific">Abditibacterium utsteinense</name>
    <dbReference type="NCBI Taxonomy" id="1960156"/>
    <lineage>
        <taxon>Bacteria</taxon>
        <taxon>Pseudomonadati</taxon>
        <taxon>Abditibacteriota</taxon>
        <taxon>Abditibacteriia</taxon>
        <taxon>Abditibacteriales</taxon>
        <taxon>Abditibacteriaceae</taxon>
        <taxon>Abditibacterium</taxon>
    </lineage>
</organism>